<dbReference type="EC" id="2.1.1.297" evidence="1"/>
<evidence type="ECO:0000256" key="4">
    <source>
        <dbReference type="ARBA" id="ARBA00022691"/>
    </source>
</evidence>
<gene>
    <name evidence="7" type="ordered locus">UPA3_0004</name>
</gene>
<evidence type="ECO:0000256" key="5">
    <source>
        <dbReference type="ARBA" id="ARBA00048391"/>
    </source>
</evidence>
<dbReference type="InterPro" id="IPR002052">
    <property type="entry name" value="DNA_methylase_N6_adenine_CS"/>
</dbReference>
<dbReference type="Pfam" id="PF05175">
    <property type="entry name" value="MTS"/>
    <property type="match status" value="1"/>
</dbReference>
<evidence type="ECO:0000313" key="7">
    <source>
        <dbReference type="EMBL" id="ACA32717.1"/>
    </source>
</evidence>
<evidence type="ECO:0000256" key="3">
    <source>
        <dbReference type="ARBA" id="ARBA00022679"/>
    </source>
</evidence>
<reference evidence="7 8" key="1">
    <citation type="submission" date="2008-02" db="EMBL/GenBank/DDBJ databases">
        <title>Genome sequence of Ureaplasma parvum serovar 3.</title>
        <authorList>
            <person name="Methe B.A."/>
            <person name="Glass J."/>
            <person name="Waites K."/>
            <person name="Shrivastava S."/>
        </authorList>
    </citation>
    <scope>NUCLEOTIDE SEQUENCE [LARGE SCALE GENOMIC DNA]</scope>
    <source>
        <strain evidence="8">ATCC 27815 / 27 / NCTC 11736</strain>
    </source>
</reference>
<accession>A0A2C9DXZ5</accession>
<evidence type="ECO:0000259" key="6">
    <source>
        <dbReference type="Pfam" id="PF05175"/>
    </source>
</evidence>
<dbReference type="CDD" id="cd02440">
    <property type="entry name" value="AdoMet_MTases"/>
    <property type="match status" value="1"/>
</dbReference>
<organism evidence="7 8">
    <name type="scientific">Ureaplasma parvum serovar 3 (strain ATCC 27815 / 27 / NCTC 11736)</name>
    <dbReference type="NCBI Taxonomy" id="505682"/>
    <lineage>
        <taxon>Bacteria</taxon>
        <taxon>Bacillati</taxon>
        <taxon>Mycoplasmatota</taxon>
        <taxon>Mycoplasmoidales</taxon>
        <taxon>Mycoplasmoidaceae</taxon>
        <taxon>Ureaplasma</taxon>
    </lineage>
</organism>
<dbReference type="NCBIfam" id="TIGR00536">
    <property type="entry name" value="hemK_fam"/>
    <property type="match status" value="1"/>
</dbReference>
<dbReference type="RefSeq" id="WP_006688499.1">
    <property type="nucleotide sequence ID" value="NC_010503.1"/>
</dbReference>
<dbReference type="GeneID" id="29672247"/>
<dbReference type="GO" id="GO:0102559">
    <property type="term" value="F:peptide chain release factor N(5)-glutamine methyltransferase activity"/>
    <property type="evidence" value="ECO:0007669"/>
    <property type="project" value="UniProtKB-EC"/>
</dbReference>
<dbReference type="InterPro" id="IPR004556">
    <property type="entry name" value="HemK-like"/>
</dbReference>
<dbReference type="PANTHER" id="PTHR18895">
    <property type="entry name" value="HEMK METHYLTRANSFERASE"/>
    <property type="match status" value="1"/>
</dbReference>
<dbReference type="InterPro" id="IPR007848">
    <property type="entry name" value="Small_mtfrase_dom"/>
</dbReference>
<dbReference type="GO" id="GO:0003676">
    <property type="term" value="F:nucleic acid binding"/>
    <property type="evidence" value="ECO:0007669"/>
    <property type="project" value="InterPro"/>
</dbReference>
<dbReference type="Proteomes" id="UP000002162">
    <property type="component" value="Chromosome"/>
</dbReference>
<dbReference type="PROSITE" id="PS00092">
    <property type="entry name" value="N6_MTASE"/>
    <property type="match status" value="1"/>
</dbReference>
<keyword evidence="3 7" id="KW-0808">Transferase</keyword>
<comment type="catalytic activity">
    <reaction evidence="5">
        <text>L-glutaminyl-[peptide chain release factor] + S-adenosyl-L-methionine = N(5)-methyl-L-glutaminyl-[peptide chain release factor] + S-adenosyl-L-homocysteine + H(+)</text>
        <dbReference type="Rhea" id="RHEA:42896"/>
        <dbReference type="Rhea" id="RHEA-COMP:10271"/>
        <dbReference type="Rhea" id="RHEA-COMP:10272"/>
        <dbReference type="ChEBI" id="CHEBI:15378"/>
        <dbReference type="ChEBI" id="CHEBI:30011"/>
        <dbReference type="ChEBI" id="CHEBI:57856"/>
        <dbReference type="ChEBI" id="CHEBI:59789"/>
        <dbReference type="ChEBI" id="CHEBI:61891"/>
        <dbReference type="EC" id="2.1.1.297"/>
    </reaction>
</comment>
<dbReference type="InterPro" id="IPR029063">
    <property type="entry name" value="SAM-dependent_MTases_sf"/>
</dbReference>
<dbReference type="GO" id="GO:0032259">
    <property type="term" value="P:methylation"/>
    <property type="evidence" value="ECO:0007669"/>
    <property type="project" value="UniProtKB-KW"/>
</dbReference>
<dbReference type="AlphaFoldDB" id="A0A2C9DXZ5"/>
<dbReference type="HOGENOM" id="CLU_018398_3_2_14"/>
<proteinExistence type="predicted"/>
<sequence>MTYHQLIFQAYSLLEKKLRNPQVAFQLLYGLDNKINDSYSFSNNRLTIVNSNLEYTYFKLLDEFINGKPLVRILGYGYFCAKRFYVDKNVFAFRVETELLIDVVNKVIQQSTYKIKNVIDVCCGSGVLGLSTKMNFNQLNVSLLDISIDAINNCKKNAKYHNLTDVNFIHKSMQEYFLNTKKRFDLIICNPPYIKSNYELNREVLDYDPINALIDFDHKDGISFYLFIINNIKSIANEKFTIIFEIGFDQKEILEKVIKKNEFPLFYYFINDYNNLCRILIISNIKYENL</sequence>
<evidence type="ECO:0000256" key="2">
    <source>
        <dbReference type="ARBA" id="ARBA00022603"/>
    </source>
</evidence>
<name>A0A2C9DXZ5_UREP2</name>
<evidence type="ECO:0000313" key="8">
    <source>
        <dbReference type="Proteomes" id="UP000002162"/>
    </source>
</evidence>
<dbReference type="Gene3D" id="3.40.50.150">
    <property type="entry name" value="Vaccinia Virus protein VP39"/>
    <property type="match status" value="1"/>
</dbReference>
<dbReference type="KEGG" id="upa:UPA3_0004"/>
<dbReference type="InterPro" id="IPR050320">
    <property type="entry name" value="N5-glutamine_MTase"/>
</dbReference>
<dbReference type="EMBL" id="CP000942">
    <property type="protein sequence ID" value="ACA32717.1"/>
    <property type="molecule type" value="Genomic_DNA"/>
</dbReference>
<keyword evidence="4" id="KW-0949">S-adenosyl-L-methionine</keyword>
<protein>
    <recommendedName>
        <fullName evidence="1">peptide chain release factor N(5)-glutamine methyltransferase</fullName>
        <ecNumber evidence="1">2.1.1.297</ecNumber>
    </recommendedName>
</protein>
<feature type="domain" description="Methyltransferase small" evidence="6">
    <location>
        <begin position="97"/>
        <end position="196"/>
    </location>
</feature>
<evidence type="ECO:0000256" key="1">
    <source>
        <dbReference type="ARBA" id="ARBA00012771"/>
    </source>
</evidence>
<dbReference type="SUPFAM" id="SSF53335">
    <property type="entry name" value="S-adenosyl-L-methionine-dependent methyltransferases"/>
    <property type="match status" value="1"/>
</dbReference>
<keyword evidence="2 7" id="KW-0489">Methyltransferase</keyword>
<dbReference type="PANTHER" id="PTHR18895:SF74">
    <property type="entry name" value="MTRF1L RELEASE FACTOR GLUTAMINE METHYLTRANSFERASE"/>
    <property type="match status" value="1"/>
</dbReference>